<sequence length="226" mass="23573">MAFHHYRLATAVAALSLATALIGLAGRASSSTDAPTVSPTPSAIGSVRSLKEPGDFASIQDRAERSAALFTEAARVIQSPRCLNCHPARRTPTQGADMHAHRPLVLGGTAGHGVAGLHCKACHQSENFDTQGASPATVPGHPLWHLAPASMAWQGKSVTEICRQLKDPALNGGRTLAMIHEHMMHDGLVGWAWRPGEGRAPAPGTQHGFGELIGAWIETGAACPAG</sequence>
<evidence type="ECO:0008006" key="5">
    <source>
        <dbReference type="Google" id="ProtNLM"/>
    </source>
</evidence>
<dbReference type="InterPro" id="IPR036280">
    <property type="entry name" value="Multihaem_cyt_sf"/>
</dbReference>
<proteinExistence type="predicted"/>
<gene>
    <name evidence="3" type="ORF">GCM10008170_26160</name>
</gene>
<evidence type="ECO:0000313" key="4">
    <source>
        <dbReference type="Proteomes" id="UP001143400"/>
    </source>
</evidence>
<feature type="chain" id="PRO_5040812967" description="Isoquinoline 1-oxidoreductase subunit" evidence="2">
    <location>
        <begin position="26"/>
        <end position="226"/>
    </location>
</feature>
<organism evidence="3 4">
    <name type="scientific">Methylopila capsulata</name>
    <dbReference type="NCBI Taxonomy" id="61654"/>
    <lineage>
        <taxon>Bacteria</taxon>
        <taxon>Pseudomonadati</taxon>
        <taxon>Pseudomonadota</taxon>
        <taxon>Alphaproteobacteria</taxon>
        <taxon>Hyphomicrobiales</taxon>
        <taxon>Methylopilaceae</taxon>
        <taxon>Methylopila</taxon>
    </lineage>
</organism>
<evidence type="ECO:0000256" key="2">
    <source>
        <dbReference type="SAM" id="SignalP"/>
    </source>
</evidence>
<comment type="caution">
    <text evidence="3">The sequence shown here is derived from an EMBL/GenBank/DDBJ whole genome shotgun (WGS) entry which is preliminary data.</text>
</comment>
<evidence type="ECO:0000256" key="1">
    <source>
        <dbReference type="SAM" id="MobiDB-lite"/>
    </source>
</evidence>
<evidence type="ECO:0000313" key="3">
    <source>
        <dbReference type="EMBL" id="GLK56597.1"/>
    </source>
</evidence>
<accession>A0A9W6IU67</accession>
<feature type="region of interest" description="Disordered" evidence="1">
    <location>
        <begin position="29"/>
        <end position="48"/>
    </location>
</feature>
<reference evidence="3" key="1">
    <citation type="journal article" date="2014" name="Int. J. Syst. Evol. Microbiol.">
        <title>Complete genome sequence of Corynebacterium casei LMG S-19264T (=DSM 44701T), isolated from a smear-ripened cheese.</title>
        <authorList>
            <consortium name="US DOE Joint Genome Institute (JGI-PGF)"/>
            <person name="Walter F."/>
            <person name="Albersmeier A."/>
            <person name="Kalinowski J."/>
            <person name="Ruckert C."/>
        </authorList>
    </citation>
    <scope>NUCLEOTIDE SEQUENCE</scope>
    <source>
        <strain evidence="3">VKM B-1606</strain>
    </source>
</reference>
<reference evidence="3" key="2">
    <citation type="submission" date="2023-01" db="EMBL/GenBank/DDBJ databases">
        <authorList>
            <person name="Sun Q."/>
            <person name="Evtushenko L."/>
        </authorList>
    </citation>
    <scope>NUCLEOTIDE SEQUENCE</scope>
    <source>
        <strain evidence="3">VKM B-1606</strain>
    </source>
</reference>
<name>A0A9W6IU67_9HYPH</name>
<dbReference type="EMBL" id="BSFF01000003">
    <property type="protein sequence ID" value="GLK56597.1"/>
    <property type="molecule type" value="Genomic_DNA"/>
</dbReference>
<keyword evidence="2" id="KW-0732">Signal</keyword>
<feature type="compositionally biased region" description="Polar residues" evidence="1">
    <location>
        <begin position="29"/>
        <end position="43"/>
    </location>
</feature>
<dbReference type="SUPFAM" id="SSF48695">
    <property type="entry name" value="Multiheme cytochromes"/>
    <property type="match status" value="1"/>
</dbReference>
<dbReference type="AlphaFoldDB" id="A0A9W6IU67"/>
<protein>
    <recommendedName>
        <fullName evidence="5">Isoquinoline 1-oxidoreductase subunit</fullName>
    </recommendedName>
</protein>
<feature type="signal peptide" evidence="2">
    <location>
        <begin position="1"/>
        <end position="25"/>
    </location>
</feature>
<dbReference type="Proteomes" id="UP001143400">
    <property type="component" value="Unassembled WGS sequence"/>
</dbReference>